<keyword evidence="3" id="KW-1185">Reference proteome</keyword>
<dbReference type="Pfam" id="PF01048">
    <property type="entry name" value="PNP_UDP_1"/>
    <property type="match status" value="1"/>
</dbReference>
<sequence>MTRMADPKPTVAVLTAHPRWYAAVRKRLTDVRRREHPSGTRFDTGALPETPWEVAVADMGTGNDKAGEIVGQAAAWLRPQVLMFLGSAGAGRFYVQVGDVVLATKVYLYDPQASAAPRPYPASHRLEQAARMALREGSGWCETEAAVHFGPLVALPDDAVDEARRTDDRQAVEHGALRKCPDAVAVELRSMGIACDPRLTGSFGHQPEVLTVRGITFCALDRKSPDLIFEQVIETTVAAAVAVLAELVPWSAEAASAGSADAVPPVQYRDHIDYRYSTFEGSNVGKQVNGEDSRR</sequence>
<dbReference type="Gene3D" id="3.40.50.1580">
    <property type="entry name" value="Nucleoside phosphorylase domain"/>
    <property type="match status" value="1"/>
</dbReference>
<gene>
    <name evidence="2" type="ORF">GCM10022233_61370</name>
</gene>
<name>A0ABP7VUZ2_9ACTN</name>
<proteinExistence type="predicted"/>
<evidence type="ECO:0000259" key="1">
    <source>
        <dbReference type="Pfam" id="PF01048"/>
    </source>
</evidence>
<dbReference type="EMBL" id="BAAAZY010000018">
    <property type="protein sequence ID" value="GAA4074957.1"/>
    <property type="molecule type" value="Genomic_DNA"/>
</dbReference>
<dbReference type="Proteomes" id="UP001499984">
    <property type="component" value="Unassembled WGS sequence"/>
</dbReference>
<accession>A0ABP7VUZ2</accession>
<dbReference type="PANTHER" id="PTHR46832:SF1">
    <property type="entry name" value="5'-METHYLTHIOADENOSINE_S-ADENOSYLHOMOCYSTEINE NUCLEOSIDASE"/>
    <property type="match status" value="1"/>
</dbReference>
<protein>
    <recommendedName>
        <fullName evidence="1">Nucleoside phosphorylase domain-containing protein</fullName>
    </recommendedName>
</protein>
<dbReference type="PANTHER" id="PTHR46832">
    <property type="entry name" value="5'-METHYLTHIOADENOSINE/S-ADENOSYLHOMOCYSTEINE NUCLEOSIDASE"/>
    <property type="match status" value="1"/>
</dbReference>
<comment type="caution">
    <text evidence="2">The sequence shown here is derived from an EMBL/GenBank/DDBJ whole genome shotgun (WGS) entry which is preliminary data.</text>
</comment>
<evidence type="ECO:0000313" key="2">
    <source>
        <dbReference type="EMBL" id="GAA4074957.1"/>
    </source>
</evidence>
<reference evidence="3" key="1">
    <citation type="journal article" date="2019" name="Int. J. Syst. Evol. Microbiol.">
        <title>The Global Catalogue of Microorganisms (GCM) 10K type strain sequencing project: providing services to taxonomists for standard genome sequencing and annotation.</title>
        <authorList>
            <consortium name="The Broad Institute Genomics Platform"/>
            <consortium name="The Broad Institute Genome Sequencing Center for Infectious Disease"/>
            <person name="Wu L."/>
            <person name="Ma J."/>
        </authorList>
    </citation>
    <scope>NUCLEOTIDE SEQUENCE [LARGE SCALE GENOMIC DNA]</scope>
    <source>
        <strain evidence="3">JCM 16925</strain>
    </source>
</reference>
<dbReference type="InterPro" id="IPR035994">
    <property type="entry name" value="Nucleoside_phosphorylase_sf"/>
</dbReference>
<evidence type="ECO:0000313" key="3">
    <source>
        <dbReference type="Proteomes" id="UP001499984"/>
    </source>
</evidence>
<dbReference type="InterPro" id="IPR000845">
    <property type="entry name" value="Nucleoside_phosphorylase_d"/>
</dbReference>
<organism evidence="2 3">
    <name type="scientific">Streptomyces shaanxiensis</name>
    <dbReference type="NCBI Taxonomy" id="653357"/>
    <lineage>
        <taxon>Bacteria</taxon>
        <taxon>Bacillati</taxon>
        <taxon>Actinomycetota</taxon>
        <taxon>Actinomycetes</taxon>
        <taxon>Kitasatosporales</taxon>
        <taxon>Streptomycetaceae</taxon>
        <taxon>Streptomyces</taxon>
    </lineage>
</organism>
<dbReference type="SUPFAM" id="SSF53167">
    <property type="entry name" value="Purine and uridine phosphorylases"/>
    <property type="match status" value="1"/>
</dbReference>
<feature type="domain" description="Nucleoside phosphorylase" evidence="1">
    <location>
        <begin position="10"/>
        <end position="154"/>
    </location>
</feature>